<comment type="caution">
    <text evidence="14">The sequence shown here is derived from an EMBL/GenBank/DDBJ whole genome shotgun (WGS) entry which is preliminary data.</text>
</comment>
<comment type="cofactor">
    <cofactor evidence="12">
        <name>Zn(2+)</name>
        <dbReference type="ChEBI" id="CHEBI:29105"/>
    </cofactor>
    <text evidence="12">Binds 1 zinc ion per subunit.</text>
</comment>
<dbReference type="EMBL" id="MFZO01000004">
    <property type="protein sequence ID" value="OGK25701.1"/>
    <property type="molecule type" value="Genomic_DNA"/>
</dbReference>
<feature type="binding site" evidence="12">
    <location>
        <position position="326"/>
    </location>
    <ligand>
        <name>Zn(2+)</name>
        <dbReference type="ChEBI" id="CHEBI:29105"/>
        <note>catalytic</note>
    </ligand>
</feature>
<dbReference type="GO" id="GO:0006435">
    <property type="term" value="P:threonyl-tRNA aminoacylation"/>
    <property type="evidence" value="ECO:0007669"/>
    <property type="project" value="UniProtKB-UniRule"/>
</dbReference>
<keyword evidence="6 12" id="KW-0862">Zinc</keyword>
<dbReference type="GO" id="GO:0005524">
    <property type="term" value="F:ATP binding"/>
    <property type="evidence" value="ECO:0007669"/>
    <property type="project" value="UniProtKB-UniRule"/>
</dbReference>
<dbReference type="Pfam" id="PF00587">
    <property type="entry name" value="tRNA-synt_2b"/>
    <property type="match status" value="1"/>
</dbReference>
<dbReference type="InterPro" id="IPR036621">
    <property type="entry name" value="Anticodon-bd_dom_sf"/>
</dbReference>
<dbReference type="InterPro" id="IPR002314">
    <property type="entry name" value="aa-tRNA-synt_IIb"/>
</dbReference>
<dbReference type="InterPro" id="IPR045864">
    <property type="entry name" value="aa-tRNA-synth_II/BPL/LPL"/>
</dbReference>
<evidence type="ECO:0000256" key="9">
    <source>
        <dbReference type="ARBA" id="ARBA00022917"/>
    </source>
</evidence>
<dbReference type="CDD" id="cd00860">
    <property type="entry name" value="ThrRS_anticodon"/>
    <property type="match status" value="1"/>
</dbReference>
<dbReference type="InterPro" id="IPR047246">
    <property type="entry name" value="ThrRS_anticodon"/>
</dbReference>
<dbReference type="PROSITE" id="PS50862">
    <property type="entry name" value="AA_TRNA_LIGASE_II"/>
    <property type="match status" value="1"/>
</dbReference>
<evidence type="ECO:0000313" key="15">
    <source>
        <dbReference type="Proteomes" id="UP000177913"/>
    </source>
</evidence>
<accession>A0A1F7H383</accession>
<reference evidence="14 15" key="1">
    <citation type="journal article" date="2016" name="Nat. Commun.">
        <title>Thousands of microbial genomes shed light on interconnected biogeochemical processes in an aquifer system.</title>
        <authorList>
            <person name="Anantharaman K."/>
            <person name="Brown C.T."/>
            <person name="Hug L.A."/>
            <person name="Sharon I."/>
            <person name="Castelle C.J."/>
            <person name="Probst A.J."/>
            <person name="Thomas B.C."/>
            <person name="Singh A."/>
            <person name="Wilkins M.J."/>
            <person name="Karaoz U."/>
            <person name="Brodie E.L."/>
            <person name="Williams K.H."/>
            <person name="Hubbard S.S."/>
            <person name="Banfield J.F."/>
        </authorList>
    </citation>
    <scope>NUCLEOTIDE SEQUENCE [LARGE SCALE GENOMIC DNA]</scope>
</reference>
<keyword evidence="2 12" id="KW-0820">tRNA-binding</keyword>
<comment type="subunit">
    <text evidence="12">Homodimer.</text>
</comment>
<dbReference type="PANTHER" id="PTHR11451">
    <property type="entry name" value="THREONINE-TRNA LIGASE"/>
    <property type="match status" value="1"/>
</dbReference>
<sequence>MNKKNNYLNNLRHSCAHLLAAAVKDLHPGVHNAIGPSIENGFYQDFDMVKWTVSEADFPKIEKRMRELLKSWAPFEEKEVSVKQALKDFAKNPYKVELIKDFAKADKKITENNPGNFLDLCKGGHSHDPKKELKNFKLLSIAGAYWRGDEKKKMLTRIYGTLFPTKEELDKYLWQQEEAKKRDHRKLGRDLGLFLISDQVGPGLPIFLPKGAVVRSLIEEYLIKLKKDNGYKFVWTPHIARSQIYHTSQHWGKYDAMFSAMKLDKEEYVLKPMNCPHHFQVFLDKPRSYKELPFRIAENGVVYRHEKSGEVSGLLRVRALTIDDTHTFIRFSQTYDELNRVLKLIKDVFDKFGFKEFKARISLRDSRHPEKYLGSPEEWERAENALKNAAKHLQIKYNEGVGEAAFYGPKIDIMVKDNLGREWQLSTVQLDYNQPKNFSMKYIDEKGKDVYPAILHIAMVGSIERFMAILIEHYAGAFPLWLSPIQVAILPISDKHISYSKKIKELLEKDDIRVELNDENKTIGAKIREATLQKIPYMVIIGAEEIRRSTILSPDSIGKGSHYQQDKLYISVRTREGKNLGLMNLYEFIKKLKSQIETFL</sequence>
<keyword evidence="12" id="KW-0963">Cytoplasm</keyword>
<keyword evidence="7 12" id="KW-0067">ATP-binding</keyword>
<dbReference type="Gene3D" id="3.40.50.800">
    <property type="entry name" value="Anticodon-binding domain"/>
    <property type="match status" value="1"/>
</dbReference>
<proteinExistence type="inferred from homology"/>
<dbReference type="NCBIfam" id="TIGR00418">
    <property type="entry name" value="thrS"/>
    <property type="match status" value="1"/>
</dbReference>
<dbReference type="InterPro" id="IPR018163">
    <property type="entry name" value="Thr/Ala-tRNA-synth_IIc_edit"/>
</dbReference>
<keyword evidence="5 12" id="KW-0547">Nucleotide-binding</keyword>
<organism evidence="14 15">
    <name type="scientific">Candidatus Roizmanbacteria bacterium RIFCSPHIGHO2_02_FULL_38_11</name>
    <dbReference type="NCBI Taxonomy" id="1802039"/>
    <lineage>
        <taxon>Bacteria</taxon>
        <taxon>Candidatus Roizmaniibacteriota</taxon>
    </lineage>
</organism>
<keyword evidence="10 12" id="KW-0030">Aminoacyl-tRNA synthetase</keyword>
<keyword evidence="3 12" id="KW-0436">Ligase</keyword>
<dbReference type="PANTHER" id="PTHR11451:SF44">
    <property type="entry name" value="THREONINE--TRNA LIGASE, CHLOROPLASTIC_MITOCHONDRIAL 2"/>
    <property type="match status" value="1"/>
</dbReference>
<keyword evidence="9 12" id="KW-0648">Protein biosynthesis</keyword>
<comment type="catalytic activity">
    <reaction evidence="11 12">
        <text>tRNA(Thr) + L-threonine + ATP = L-threonyl-tRNA(Thr) + AMP + diphosphate + H(+)</text>
        <dbReference type="Rhea" id="RHEA:24624"/>
        <dbReference type="Rhea" id="RHEA-COMP:9670"/>
        <dbReference type="Rhea" id="RHEA-COMP:9704"/>
        <dbReference type="ChEBI" id="CHEBI:15378"/>
        <dbReference type="ChEBI" id="CHEBI:30616"/>
        <dbReference type="ChEBI" id="CHEBI:33019"/>
        <dbReference type="ChEBI" id="CHEBI:57926"/>
        <dbReference type="ChEBI" id="CHEBI:78442"/>
        <dbReference type="ChEBI" id="CHEBI:78534"/>
        <dbReference type="ChEBI" id="CHEBI:456215"/>
        <dbReference type="EC" id="6.1.1.3"/>
    </reaction>
</comment>
<dbReference type="Gene3D" id="3.30.980.10">
    <property type="entry name" value="Threonyl-trna Synthetase, Chain A, domain 2"/>
    <property type="match status" value="1"/>
</dbReference>
<dbReference type="EC" id="6.1.1.3" evidence="12"/>
<protein>
    <recommendedName>
        <fullName evidence="12">Threonine--tRNA ligase</fullName>
        <ecNumber evidence="12">6.1.1.3</ecNumber>
    </recommendedName>
    <alternativeName>
        <fullName evidence="12">Threonyl-tRNA synthetase</fullName>
        <shortName evidence="12">ThrRS</shortName>
    </alternativeName>
</protein>
<dbReference type="CDD" id="cd00771">
    <property type="entry name" value="ThrRS_core"/>
    <property type="match status" value="1"/>
</dbReference>
<dbReference type="GO" id="GO:0005737">
    <property type="term" value="C:cytoplasm"/>
    <property type="evidence" value="ECO:0007669"/>
    <property type="project" value="UniProtKB-SubCell"/>
</dbReference>
<dbReference type="SUPFAM" id="SSF55186">
    <property type="entry name" value="ThrRS/AlaRS common domain"/>
    <property type="match status" value="1"/>
</dbReference>
<evidence type="ECO:0000256" key="4">
    <source>
        <dbReference type="ARBA" id="ARBA00022723"/>
    </source>
</evidence>
<feature type="binding site" evidence="12">
    <location>
        <position position="275"/>
    </location>
    <ligand>
        <name>Zn(2+)</name>
        <dbReference type="ChEBI" id="CHEBI:29105"/>
        <note>catalytic</note>
    </ligand>
</feature>
<evidence type="ECO:0000256" key="8">
    <source>
        <dbReference type="ARBA" id="ARBA00022884"/>
    </source>
</evidence>
<dbReference type="PRINTS" id="PR01047">
    <property type="entry name" value="TRNASYNTHTHR"/>
</dbReference>
<dbReference type="GO" id="GO:0000049">
    <property type="term" value="F:tRNA binding"/>
    <property type="evidence" value="ECO:0007669"/>
    <property type="project" value="UniProtKB-KW"/>
</dbReference>
<comment type="caution">
    <text evidence="12">Lacks conserved residue(s) required for the propagation of feature annotation.</text>
</comment>
<dbReference type="AlphaFoldDB" id="A0A1F7H383"/>
<evidence type="ECO:0000256" key="12">
    <source>
        <dbReference type="HAMAP-Rule" id="MF_00184"/>
    </source>
</evidence>
<evidence type="ECO:0000256" key="11">
    <source>
        <dbReference type="ARBA" id="ARBA00049515"/>
    </source>
</evidence>
<dbReference type="SUPFAM" id="SSF52954">
    <property type="entry name" value="Class II aaRS ABD-related"/>
    <property type="match status" value="1"/>
</dbReference>
<dbReference type="InterPro" id="IPR006195">
    <property type="entry name" value="aa-tRNA-synth_II"/>
</dbReference>
<evidence type="ECO:0000313" key="14">
    <source>
        <dbReference type="EMBL" id="OGK25701.1"/>
    </source>
</evidence>
<evidence type="ECO:0000256" key="5">
    <source>
        <dbReference type="ARBA" id="ARBA00022741"/>
    </source>
</evidence>
<dbReference type="Gene3D" id="3.30.930.10">
    <property type="entry name" value="Bira Bifunctional Protein, Domain 2"/>
    <property type="match status" value="1"/>
</dbReference>
<dbReference type="GO" id="GO:0046872">
    <property type="term" value="F:metal ion binding"/>
    <property type="evidence" value="ECO:0007669"/>
    <property type="project" value="UniProtKB-KW"/>
</dbReference>
<evidence type="ECO:0000256" key="2">
    <source>
        <dbReference type="ARBA" id="ARBA00022555"/>
    </source>
</evidence>
<feature type="binding site" evidence="12">
    <location>
        <position position="456"/>
    </location>
    <ligand>
        <name>Zn(2+)</name>
        <dbReference type="ChEBI" id="CHEBI:29105"/>
        <note>catalytic</note>
    </ligand>
</feature>
<evidence type="ECO:0000256" key="10">
    <source>
        <dbReference type="ARBA" id="ARBA00023146"/>
    </source>
</evidence>
<dbReference type="SMART" id="SM00863">
    <property type="entry name" value="tRNA_SAD"/>
    <property type="match status" value="1"/>
</dbReference>
<evidence type="ECO:0000259" key="13">
    <source>
        <dbReference type="PROSITE" id="PS50862"/>
    </source>
</evidence>
<dbReference type="SUPFAM" id="SSF55681">
    <property type="entry name" value="Class II aaRS and biotin synthetases"/>
    <property type="match status" value="1"/>
</dbReference>
<evidence type="ECO:0000256" key="1">
    <source>
        <dbReference type="ARBA" id="ARBA00008226"/>
    </source>
</evidence>
<dbReference type="Gene3D" id="3.30.54.20">
    <property type="match status" value="1"/>
</dbReference>
<comment type="subcellular location">
    <subcellularLocation>
        <location evidence="12">Cytoplasm</location>
    </subcellularLocation>
</comment>
<dbReference type="Pfam" id="PF03129">
    <property type="entry name" value="HGTP_anticodon"/>
    <property type="match status" value="1"/>
</dbReference>
<evidence type="ECO:0000256" key="7">
    <source>
        <dbReference type="ARBA" id="ARBA00022840"/>
    </source>
</evidence>
<dbReference type="InterPro" id="IPR033728">
    <property type="entry name" value="ThrRS_core"/>
</dbReference>
<feature type="domain" description="Aminoacyl-transfer RNA synthetases class-II family profile" evidence="13">
    <location>
        <begin position="209"/>
        <end position="479"/>
    </location>
</feature>
<name>A0A1F7H383_9BACT</name>
<dbReference type="InterPro" id="IPR004154">
    <property type="entry name" value="Anticodon-bd"/>
</dbReference>
<dbReference type="InterPro" id="IPR002320">
    <property type="entry name" value="Thr-tRNA-ligase_IIa"/>
</dbReference>
<dbReference type="HAMAP" id="MF_00184">
    <property type="entry name" value="Thr_tRNA_synth"/>
    <property type="match status" value="1"/>
</dbReference>
<gene>
    <name evidence="12" type="primary">thrS</name>
    <name evidence="14" type="ORF">A3C25_04915</name>
</gene>
<dbReference type="FunFam" id="3.30.980.10:FF:000005">
    <property type="entry name" value="Threonyl-tRNA synthetase, mitochondrial"/>
    <property type="match status" value="1"/>
</dbReference>
<dbReference type="GO" id="GO:0004829">
    <property type="term" value="F:threonine-tRNA ligase activity"/>
    <property type="evidence" value="ECO:0007669"/>
    <property type="project" value="UniProtKB-UniRule"/>
</dbReference>
<dbReference type="InterPro" id="IPR012947">
    <property type="entry name" value="tRNA_SAD"/>
</dbReference>
<comment type="similarity">
    <text evidence="1 12">Belongs to the class-II aminoacyl-tRNA synthetase family.</text>
</comment>
<dbReference type="FunFam" id="3.30.930.10:FF:000002">
    <property type="entry name" value="Threonine--tRNA ligase"/>
    <property type="match status" value="1"/>
</dbReference>
<keyword evidence="4 12" id="KW-0479">Metal-binding</keyword>
<evidence type="ECO:0000256" key="3">
    <source>
        <dbReference type="ARBA" id="ARBA00022598"/>
    </source>
</evidence>
<keyword evidence="8 12" id="KW-0694">RNA-binding</keyword>
<dbReference type="Proteomes" id="UP000177913">
    <property type="component" value="Unassembled WGS sequence"/>
</dbReference>
<evidence type="ECO:0000256" key="6">
    <source>
        <dbReference type="ARBA" id="ARBA00022833"/>
    </source>
</evidence>